<dbReference type="EMBL" id="VBWP01000001">
    <property type="protein sequence ID" value="TLG77139.1"/>
    <property type="molecule type" value="Genomic_DNA"/>
</dbReference>
<accession>A0A5R8QGG9</accession>
<keyword evidence="2" id="KW-1185">Reference proteome</keyword>
<comment type="caution">
    <text evidence="1">The sequence shown here is derived from an EMBL/GenBank/DDBJ whole genome shotgun (WGS) entry which is preliminary data.</text>
</comment>
<dbReference type="RefSeq" id="WP_138189748.1">
    <property type="nucleotide sequence ID" value="NZ_VBWP01000001.1"/>
</dbReference>
<name>A0A5R8QGG9_9FIRM</name>
<dbReference type="Proteomes" id="UP000306912">
    <property type="component" value="Unassembled WGS sequence"/>
</dbReference>
<evidence type="ECO:0000313" key="2">
    <source>
        <dbReference type="Proteomes" id="UP000306912"/>
    </source>
</evidence>
<dbReference type="AlphaFoldDB" id="A0A5R8QGG9"/>
<dbReference type="InParanoid" id="A0A5R8QGG9"/>
<sequence length="316" mass="35876">MSKKYIIALIGIVVLGLVVGAALPLVTTWFHQNQDPTYKIAEQISAKTGYQIYSPDREEKDKQQLQQLVSEQSNNFYKQTEELFGYSQADFQAVLVDAPKNRTLFSQLGDPYYYAIYEFDNYQTADSFMTMSQLSMQGYVVGFGNYVLYMPLMFDASGTAIDKVADQSIIMAEFVNEILVLEPETRNVIENEQMKQSVAAVFGADKRAQDAGQKEALVFTNTVNNVTQFNNFIIYEQALSGVTNYARYAESGTNRPYHIIMFNDDATAKTNMEQILAYADKFNTKMYCVQKGNMLLFFFNANEQDAQNYVDAFLGQ</sequence>
<gene>
    <name evidence="1" type="ORF">FEZ08_00540</name>
</gene>
<evidence type="ECO:0000313" key="1">
    <source>
        <dbReference type="EMBL" id="TLG77139.1"/>
    </source>
</evidence>
<proteinExistence type="predicted"/>
<protein>
    <submittedName>
        <fullName evidence="1">Uncharacterized protein</fullName>
    </submittedName>
</protein>
<organism evidence="1 2">
    <name type="scientific">Culicoidibacter larvae</name>
    <dbReference type="NCBI Taxonomy" id="2579976"/>
    <lineage>
        <taxon>Bacteria</taxon>
        <taxon>Bacillati</taxon>
        <taxon>Bacillota</taxon>
        <taxon>Culicoidibacteria</taxon>
        <taxon>Culicoidibacterales</taxon>
        <taxon>Culicoidibacteraceae</taxon>
        <taxon>Culicoidibacter</taxon>
    </lineage>
</organism>
<reference evidence="1 2" key="1">
    <citation type="submission" date="2019-05" db="EMBL/GenBank/DDBJ databases">
        <title>Culicoidintestinum kansasii gen. nov., sp. nov. from the gastrointestinal tract of the biting midge, Culicoides sonorensis.</title>
        <authorList>
            <person name="Neupane S."/>
            <person name="Ghosh A."/>
            <person name="Gunther S."/>
            <person name="Martin K."/>
            <person name="Zurek L."/>
        </authorList>
    </citation>
    <scope>NUCLEOTIDE SEQUENCE [LARGE SCALE GENOMIC DNA]</scope>
    <source>
        <strain evidence="1 2">CS-1</strain>
    </source>
</reference>